<comment type="caution">
    <text evidence="10">The sequence shown here is derived from an EMBL/GenBank/DDBJ whole genome shotgun (WGS) entry which is preliminary data.</text>
</comment>
<feature type="active site" description="Proton donor" evidence="9">
    <location>
        <position position="37"/>
    </location>
</feature>
<comment type="subcellular location">
    <subcellularLocation>
        <location evidence="9">Cytoplasm</location>
    </subcellularLocation>
</comment>
<dbReference type="InterPro" id="IPR014729">
    <property type="entry name" value="Rossmann-like_a/b/a_fold"/>
</dbReference>
<comment type="pathway">
    <text evidence="1 9">Cofactor biosynthesis; (R)-pantothenate biosynthesis; (R)-pantothenate from (R)-pantoate and beta-alanine: step 1/1.</text>
</comment>
<feature type="binding site" evidence="9">
    <location>
        <position position="153"/>
    </location>
    <ligand>
        <name>(R)-pantoate</name>
        <dbReference type="ChEBI" id="CHEBI:15980"/>
    </ligand>
</feature>
<dbReference type="GO" id="GO:0004592">
    <property type="term" value="F:pantoate-beta-alanine ligase activity"/>
    <property type="evidence" value="ECO:0007669"/>
    <property type="project" value="UniProtKB-EC"/>
</dbReference>
<accession>A0ABW3ZQD8</accession>
<dbReference type="NCBIfam" id="TIGR00018">
    <property type="entry name" value="panC"/>
    <property type="match status" value="1"/>
</dbReference>
<comment type="subunit">
    <text evidence="9">Homodimer.</text>
</comment>
<comment type="function">
    <text evidence="9">Catalyzes the condensation of pantoate with beta-alanine in an ATP-dependent reaction via a pantoyl-adenylate intermediate.</text>
</comment>
<organism evidence="10 11">
    <name type="scientific">Lentibacillus salinarum</name>
    <dbReference type="NCBI Taxonomy" id="446820"/>
    <lineage>
        <taxon>Bacteria</taxon>
        <taxon>Bacillati</taxon>
        <taxon>Bacillota</taxon>
        <taxon>Bacilli</taxon>
        <taxon>Bacillales</taxon>
        <taxon>Bacillaceae</taxon>
        <taxon>Lentibacillus</taxon>
    </lineage>
</organism>
<evidence type="ECO:0000313" key="10">
    <source>
        <dbReference type="EMBL" id="MFD1360088.1"/>
    </source>
</evidence>
<dbReference type="InterPro" id="IPR003721">
    <property type="entry name" value="Pantoate_ligase"/>
</dbReference>
<keyword evidence="4 9" id="KW-0436">Ligase</keyword>
<dbReference type="EC" id="6.3.2.1" evidence="9"/>
<keyword evidence="3 9" id="KW-0963">Cytoplasm</keyword>
<reference evidence="11" key="1">
    <citation type="journal article" date="2019" name="Int. J. Syst. Evol. Microbiol.">
        <title>The Global Catalogue of Microorganisms (GCM) 10K type strain sequencing project: providing services to taxonomists for standard genome sequencing and annotation.</title>
        <authorList>
            <consortium name="The Broad Institute Genomics Platform"/>
            <consortium name="The Broad Institute Genome Sequencing Center for Infectious Disease"/>
            <person name="Wu L."/>
            <person name="Ma J."/>
        </authorList>
    </citation>
    <scope>NUCLEOTIDE SEQUENCE [LARGE SCALE GENOMIC DNA]</scope>
    <source>
        <strain evidence="11">CCUG 54822</strain>
    </source>
</reference>
<evidence type="ECO:0000256" key="3">
    <source>
        <dbReference type="ARBA" id="ARBA00022490"/>
    </source>
</evidence>
<evidence type="ECO:0000256" key="4">
    <source>
        <dbReference type="ARBA" id="ARBA00022598"/>
    </source>
</evidence>
<dbReference type="InterPro" id="IPR042176">
    <property type="entry name" value="Pantoate_ligase_C"/>
</dbReference>
<feature type="binding site" evidence="9">
    <location>
        <position position="61"/>
    </location>
    <ligand>
        <name>beta-alanine</name>
        <dbReference type="ChEBI" id="CHEBI:57966"/>
    </ligand>
</feature>
<comment type="similarity">
    <text evidence="2 9">Belongs to the pantothenate synthetase family.</text>
</comment>
<feature type="binding site" evidence="9">
    <location>
        <position position="61"/>
    </location>
    <ligand>
        <name>(R)-pantoate</name>
        <dbReference type="ChEBI" id="CHEBI:15980"/>
    </ligand>
</feature>
<dbReference type="CDD" id="cd00560">
    <property type="entry name" value="PanC"/>
    <property type="match status" value="1"/>
</dbReference>
<keyword evidence="11" id="KW-1185">Reference proteome</keyword>
<dbReference type="InterPro" id="IPR004821">
    <property type="entry name" value="Cyt_trans-like"/>
</dbReference>
<keyword evidence="6 9" id="KW-0547">Nucleotide-binding</keyword>
<dbReference type="Proteomes" id="UP001597178">
    <property type="component" value="Unassembled WGS sequence"/>
</dbReference>
<feature type="binding site" evidence="9">
    <location>
        <begin position="147"/>
        <end position="150"/>
    </location>
    <ligand>
        <name>ATP</name>
        <dbReference type="ChEBI" id="CHEBI:30616"/>
    </ligand>
</feature>
<gene>
    <name evidence="9 10" type="primary">panC</name>
    <name evidence="10" type="ORF">ACFQ4A_00180</name>
</gene>
<keyword evidence="5 9" id="KW-0566">Pantothenate biosynthesis</keyword>
<dbReference type="PANTHER" id="PTHR21299:SF1">
    <property type="entry name" value="PANTOATE--BETA-ALANINE LIGASE"/>
    <property type="match status" value="1"/>
</dbReference>
<dbReference type="SUPFAM" id="SSF52374">
    <property type="entry name" value="Nucleotidylyl transferase"/>
    <property type="match status" value="1"/>
</dbReference>
<evidence type="ECO:0000256" key="2">
    <source>
        <dbReference type="ARBA" id="ARBA00009256"/>
    </source>
</evidence>
<dbReference type="Pfam" id="PF02569">
    <property type="entry name" value="Pantoate_ligase"/>
    <property type="match status" value="1"/>
</dbReference>
<evidence type="ECO:0000256" key="1">
    <source>
        <dbReference type="ARBA" id="ARBA00004990"/>
    </source>
</evidence>
<feature type="binding site" evidence="9">
    <location>
        <begin position="30"/>
        <end position="37"/>
    </location>
    <ligand>
        <name>ATP</name>
        <dbReference type="ChEBI" id="CHEBI:30616"/>
    </ligand>
</feature>
<dbReference type="PANTHER" id="PTHR21299">
    <property type="entry name" value="CYTIDYLATE KINASE/PANTOATE-BETA-ALANINE LIGASE"/>
    <property type="match status" value="1"/>
</dbReference>
<dbReference type="Gene3D" id="3.40.50.620">
    <property type="entry name" value="HUPs"/>
    <property type="match status" value="1"/>
</dbReference>
<comment type="miscellaneous">
    <text evidence="9">The reaction proceeds by a bi uni uni bi ping pong mechanism.</text>
</comment>
<evidence type="ECO:0000256" key="5">
    <source>
        <dbReference type="ARBA" id="ARBA00022655"/>
    </source>
</evidence>
<proteinExistence type="inferred from homology"/>
<dbReference type="Gene3D" id="3.30.1300.10">
    <property type="entry name" value="Pantoate-beta-alanine ligase, C-terminal domain"/>
    <property type="match status" value="1"/>
</dbReference>
<name>A0ABW3ZQD8_9BACI</name>
<evidence type="ECO:0000256" key="6">
    <source>
        <dbReference type="ARBA" id="ARBA00022741"/>
    </source>
</evidence>
<evidence type="ECO:0000256" key="8">
    <source>
        <dbReference type="ARBA" id="ARBA00048258"/>
    </source>
</evidence>
<comment type="catalytic activity">
    <reaction evidence="8 9">
        <text>(R)-pantoate + beta-alanine + ATP = (R)-pantothenate + AMP + diphosphate + H(+)</text>
        <dbReference type="Rhea" id="RHEA:10912"/>
        <dbReference type="ChEBI" id="CHEBI:15378"/>
        <dbReference type="ChEBI" id="CHEBI:15980"/>
        <dbReference type="ChEBI" id="CHEBI:29032"/>
        <dbReference type="ChEBI" id="CHEBI:30616"/>
        <dbReference type="ChEBI" id="CHEBI:33019"/>
        <dbReference type="ChEBI" id="CHEBI:57966"/>
        <dbReference type="ChEBI" id="CHEBI:456215"/>
        <dbReference type="EC" id="6.3.2.1"/>
    </reaction>
</comment>
<evidence type="ECO:0000256" key="9">
    <source>
        <dbReference type="HAMAP-Rule" id="MF_00158"/>
    </source>
</evidence>
<dbReference type="RefSeq" id="WP_382396762.1">
    <property type="nucleotide sequence ID" value="NZ_JBHTNH010000001.1"/>
</dbReference>
<keyword evidence="7 9" id="KW-0067">ATP-binding</keyword>
<dbReference type="EMBL" id="JBHTNH010000001">
    <property type="protein sequence ID" value="MFD1360088.1"/>
    <property type="molecule type" value="Genomic_DNA"/>
</dbReference>
<evidence type="ECO:0000256" key="7">
    <source>
        <dbReference type="ARBA" id="ARBA00022840"/>
    </source>
</evidence>
<feature type="binding site" evidence="9">
    <location>
        <begin position="184"/>
        <end position="187"/>
    </location>
    <ligand>
        <name>ATP</name>
        <dbReference type="ChEBI" id="CHEBI:30616"/>
    </ligand>
</feature>
<protein>
    <recommendedName>
        <fullName evidence="9">Pantothenate synthetase</fullName>
        <shortName evidence="9">PS</shortName>
        <ecNumber evidence="9">6.3.2.1</ecNumber>
    </recommendedName>
    <alternativeName>
        <fullName evidence="9">Pantoate--beta-alanine ligase</fullName>
    </alternativeName>
    <alternativeName>
        <fullName evidence="9">Pantoate-activating enzyme</fullName>
    </alternativeName>
</protein>
<sequence length="290" mass="32841">MKVIRSIQDMKQLMRDYRTQNKQIGFVPTMGFLHEGHLNLMREAKKENDVVAASIFINPLQFGPNEDYENYPRDEQADVLQAEKAGVDVLFIPTVADMYPNPMLIQLGIKGRTDVLCGRSRPGHFDGVLTVLTKLFHIISPDKVYFGLKDAQQTAVVDALIDDLNFPIELVGLPTVRETDGLAKSSRNVNLTEQERGEAVWLYKGLQHGRQLIRRGEQNPDKIIHDVTETMNHHISGNIDYVELLSYPALEPVSSINQRIILAAAVYFERARLIDNLLLDKSGEIITRYS</sequence>
<dbReference type="HAMAP" id="MF_00158">
    <property type="entry name" value="PanC"/>
    <property type="match status" value="1"/>
</dbReference>
<dbReference type="NCBIfam" id="TIGR00125">
    <property type="entry name" value="cyt_tran_rel"/>
    <property type="match status" value="1"/>
</dbReference>
<feature type="binding site" evidence="9">
    <location>
        <position position="176"/>
    </location>
    <ligand>
        <name>ATP</name>
        <dbReference type="ChEBI" id="CHEBI:30616"/>
    </ligand>
</feature>
<evidence type="ECO:0000313" key="11">
    <source>
        <dbReference type="Proteomes" id="UP001597178"/>
    </source>
</evidence>